<dbReference type="PANTHER" id="PTHR30636:SF3">
    <property type="entry name" value="UPF0701 PROTEIN YICC"/>
    <property type="match status" value="1"/>
</dbReference>
<evidence type="ECO:0000256" key="1">
    <source>
        <dbReference type="ARBA" id="ARBA00001968"/>
    </source>
</evidence>
<keyword evidence="9" id="KW-1185">Reference proteome</keyword>
<proteinExistence type="inferred from homology"/>
<dbReference type="InterPro" id="IPR013527">
    <property type="entry name" value="YicC-like_N"/>
</dbReference>
<dbReference type="Pfam" id="PF08340">
    <property type="entry name" value="YicC-like_C"/>
    <property type="match status" value="1"/>
</dbReference>
<dbReference type="Pfam" id="PF03755">
    <property type="entry name" value="YicC-like_N"/>
    <property type="match status" value="1"/>
</dbReference>
<comment type="caution">
    <text evidence="8">The sequence shown here is derived from an EMBL/GenBank/DDBJ whole genome shotgun (WGS) entry which is preliminary data.</text>
</comment>
<dbReference type="GO" id="GO:0016787">
    <property type="term" value="F:hydrolase activity"/>
    <property type="evidence" value="ECO:0007669"/>
    <property type="project" value="UniProtKB-KW"/>
</dbReference>
<reference evidence="8 9" key="1">
    <citation type="submission" date="2019-02" db="EMBL/GenBank/DDBJ databases">
        <title>Paenibacillus sp. nov., isolated from surface-sterilized tissue of Thalictrum simplex L.</title>
        <authorList>
            <person name="Tuo L."/>
        </authorList>
    </citation>
    <scope>NUCLEOTIDE SEQUENCE [LARGE SCALE GENOMIC DNA]</scope>
    <source>
        <strain evidence="8 9">N2SHLJ1</strain>
    </source>
</reference>
<dbReference type="AlphaFoldDB" id="A0A4V2J483"/>
<comment type="cofactor">
    <cofactor evidence="1">
        <name>a divalent metal cation</name>
        <dbReference type="ChEBI" id="CHEBI:60240"/>
    </cofactor>
</comment>
<comment type="similarity">
    <text evidence="5">Belongs to the YicC/YloC family.</text>
</comment>
<feature type="domain" description="Endoribonuclease YicC-like N-terminal" evidence="6">
    <location>
        <begin position="2"/>
        <end position="157"/>
    </location>
</feature>
<sequence length="295" mass="33458">MIRSMTGFGQASRQIGGYRVQIDMKSVNHRYCEVVVRLPREWLSLEEPLKKTVQQSVRRGRVDVFVSIERDASSGKTVQVDWDLVEGLRQAARQINERLGIDGQLGLQEILQMPDVLRFTDSGSQADDTFLPQLQECAEEALAQLGVMRHSEGRHLSEDLSFKIAALEQERLEIKRFAPLVVDDYASKLRQRIQDLLAGQAVSIDEQRLAMEVAVFADRASIDEELTRLESHFRQCGELLQSGEPAGRKLDFLVQEMNREVNTIGSKASHVELTASVVRMKAELEKIREQVQNIE</sequence>
<evidence type="ECO:0000313" key="9">
    <source>
        <dbReference type="Proteomes" id="UP000293142"/>
    </source>
</evidence>
<protein>
    <submittedName>
        <fullName evidence="8">YicC family protein</fullName>
    </submittedName>
</protein>
<dbReference type="RefSeq" id="WP_131014312.1">
    <property type="nucleotide sequence ID" value="NZ_SIRE01000010.1"/>
</dbReference>
<dbReference type="EMBL" id="SIRE01000010">
    <property type="protein sequence ID" value="TBL78328.1"/>
    <property type="molecule type" value="Genomic_DNA"/>
</dbReference>
<dbReference type="PANTHER" id="PTHR30636">
    <property type="entry name" value="UPF0701 PROTEIN YICC"/>
    <property type="match status" value="1"/>
</dbReference>
<name>A0A4V2J483_9BACL</name>
<evidence type="ECO:0000256" key="3">
    <source>
        <dbReference type="ARBA" id="ARBA00022759"/>
    </source>
</evidence>
<dbReference type="Proteomes" id="UP000293142">
    <property type="component" value="Unassembled WGS sequence"/>
</dbReference>
<organism evidence="8 9">
    <name type="scientific">Paenibacillus thalictri</name>
    <dbReference type="NCBI Taxonomy" id="2527873"/>
    <lineage>
        <taxon>Bacteria</taxon>
        <taxon>Bacillati</taxon>
        <taxon>Bacillota</taxon>
        <taxon>Bacilli</taxon>
        <taxon>Bacillales</taxon>
        <taxon>Paenibacillaceae</taxon>
        <taxon>Paenibacillus</taxon>
    </lineage>
</organism>
<dbReference type="OrthoDB" id="9771229at2"/>
<evidence type="ECO:0000256" key="5">
    <source>
        <dbReference type="ARBA" id="ARBA00035648"/>
    </source>
</evidence>
<dbReference type="InterPro" id="IPR005229">
    <property type="entry name" value="YicC/YloC-like"/>
</dbReference>
<keyword evidence="3" id="KW-0255">Endonuclease</keyword>
<evidence type="ECO:0000259" key="6">
    <source>
        <dbReference type="Pfam" id="PF03755"/>
    </source>
</evidence>
<dbReference type="GO" id="GO:0004521">
    <property type="term" value="F:RNA endonuclease activity"/>
    <property type="evidence" value="ECO:0007669"/>
    <property type="project" value="InterPro"/>
</dbReference>
<keyword evidence="2" id="KW-0540">Nuclease</keyword>
<feature type="domain" description="Endoribonuclease YicC-like C-terminal" evidence="7">
    <location>
        <begin position="174"/>
        <end position="295"/>
    </location>
</feature>
<dbReference type="InterPro" id="IPR013551">
    <property type="entry name" value="YicC-like_C"/>
</dbReference>
<evidence type="ECO:0000259" key="7">
    <source>
        <dbReference type="Pfam" id="PF08340"/>
    </source>
</evidence>
<evidence type="ECO:0000313" key="8">
    <source>
        <dbReference type="EMBL" id="TBL78328.1"/>
    </source>
</evidence>
<dbReference type="NCBIfam" id="TIGR00255">
    <property type="entry name" value="YicC/YloC family endoribonuclease"/>
    <property type="match status" value="1"/>
</dbReference>
<evidence type="ECO:0000256" key="4">
    <source>
        <dbReference type="ARBA" id="ARBA00022801"/>
    </source>
</evidence>
<accession>A0A4V2J483</accession>
<evidence type="ECO:0000256" key="2">
    <source>
        <dbReference type="ARBA" id="ARBA00022722"/>
    </source>
</evidence>
<keyword evidence="4" id="KW-0378">Hydrolase</keyword>
<gene>
    <name evidence="8" type="ORF">EYB31_15810</name>
</gene>